<organism evidence="3 4">
    <name type="scientific">Culex pipiens pipiens</name>
    <name type="common">Northern house mosquito</name>
    <dbReference type="NCBI Taxonomy" id="38569"/>
    <lineage>
        <taxon>Eukaryota</taxon>
        <taxon>Metazoa</taxon>
        <taxon>Ecdysozoa</taxon>
        <taxon>Arthropoda</taxon>
        <taxon>Hexapoda</taxon>
        <taxon>Insecta</taxon>
        <taxon>Pterygota</taxon>
        <taxon>Neoptera</taxon>
        <taxon>Endopterygota</taxon>
        <taxon>Diptera</taxon>
        <taxon>Nematocera</taxon>
        <taxon>Culicoidea</taxon>
        <taxon>Culicidae</taxon>
        <taxon>Culicinae</taxon>
        <taxon>Culicini</taxon>
        <taxon>Culex</taxon>
        <taxon>Culex</taxon>
    </lineage>
</organism>
<dbReference type="EMBL" id="JBEHCU010006839">
    <property type="protein sequence ID" value="KAL1396093.1"/>
    <property type="molecule type" value="Genomic_DNA"/>
</dbReference>
<proteinExistence type="predicted"/>
<feature type="compositionally biased region" description="Low complexity" evidence="1">
    <location>
        <begin position="183"/>
        <end position="208"/>
    </location>
</feature>
<comment type="caution">
    <text evidence="3">The sequence shown here is derived from an EMBL/GenBank/DDBJ whole genome shotgun (WGS) entry which is preliminary data.</text>
</comment>
<reference evidence="3 4" key="1">
    <citation type="submission" date="2024-05" db="EMBL/GenBank/DDBJ databases">
        <title>Culex pipiens pipiens assembly and annotation.</title>
        <authorList>
            <person name="Alout H."/>
            <person name="Durand T."/>
        </authorList>
    </citation>
    <scope>NUCLEOTIDE SEQUENCE [LARGE SCALE GENOMIC DNA]</scope>
    <source>
        <strain evidence="3">HA-2024</strain>
        <tissue evidence="3">Whole body</tissue>
    </source>
</reference>
<name>A0ABD1D8X4_CULPP</name>
<accession>A0ABD1D8X4</accession>
<keyword evidence="4" id="KW-1185">Reference proteome</keyword>
<gene>
    <name evidence="3" type="ORF">pipiens_010762</name>
</gene>
<keyword evidence="2" id="KW-0732">Signal</keyword>
<evidence type="ECO:0000313" key="3">
    <source>
        <dbReference type="EMBL" id="KAL1396093.1"/>
    </source>
</evidence>
<evidence type="ECO:0000313" key="4">
    <source>
        <dbReference type="Proteomes" id="UP001562425"/>
    </source>
</evidence>
<protein>
    <submittedName>
        <fullName evidence="3">Uncharacterized protein</fullName>
    </submittedName>
</protein>
<feature type="region of interest" description="Disordered" evidence="1">
    <location>
        <begin position="158"/>
        <end position="208"/>
    </location>
</feature>
<dbReference type="AlphaFoldDB" id="A0ABD1D8X4"/>
<sequence length="208" mass="22970">MKIGVIFATCWLSKVCTSQWNVSIYASKARFVKMSSRQLSNYTLDRLEASLSRFYLQENSSTTAVTYGSSGSSKGNHHHHGFKLVATETKVVQETTHRELVLEGSYGDGQDSDGDDSGDAAGERSSYDDGPTEQVGYEAPSGGMVGYAVASHQYAEKEYYREEQESSEQYEESSGYDGGYDGGYELDSYGGQSDYDGYYSQDGYGDYY</sequence>
<feature type="signal peptide" evidence="2">
    <location>
        <begin position="1"/>
        <end position="18"/>
    </location>
</feature>
<feature type="region of interest" description="Disordered" evidence="1">
    <location>
        <begin position="101"/>
        <end position="141"/>
    </location>
</feature>
<evidence type="ECO:0000256" key="2">
    <source>
        <dbReference type="SAM" id="SignalP"/>
    </source>
</evidence>
<evidence type="ECO:0000256" key="1">
    <source>
        <dbReference type="SAM" id="MobiDB-lite"/>
    </source>
</evidence>
<feature type="chain" id="PRO_5044753251" evidence="2">
    <location>
        <begin position="19"/>
        <end position="208"/>
    </location>
</feature>
<dbReference type="Proteomes" id="UP001562425">
    <property type="component" value="Unassembled WGS sequence"/>
</dbReference>